<dbReference type="Pfam" id="PF01553">
    <property type="entry name" value="Acyltransferase"/>
    <property type="match status" value="1"/>
</dbReference>
<dbReference type="PANTHER" id="PTHR12563:SF17">
    <property type="entry name" value="DIHYDROXYACETONE PHOSPHATE ACYLTRANSFERASE"/>
    <property type="match status" value="1"/>
</dbReference>
<keyword evidence="9" id="KW-1185">Reference proteome</keyword>
<dbReference type="GO" id="GO:0012505">
    <property type="term" value="C:endomembrane system"/>
    <property type="evidence" value="ECO:0007669"/>
    <property type="project" value="UniProtKB-SubCell"/>
</dbReference>
<dbReference type="GO" id="GO:0016287">
    <property type="term" value="F:glycerone-phosphate O-acyltransferase activity"/>
    <property type="evidence" value="ECO:0007669"/>
    <property type="project" value="TreeGrafter"/>
</dbReference>
<evidence type="ECO:0000259" key="7">
    <source>
        <dbReference type="SMART" id="SM00563"/>
    </source>
</evidence>
<keyword evidence="4" id="KW-0472">Membrane</keyword>
<evidence type="ECO:0000256" key="2">
    <source>
        <dbReference type="ARBA" id="ARBA00007937"/>
    </source>
</evidence>
<reference evidence="8 9" key="1">
    <citation type="submission" date="2023-11" db="EMBL/GenBank/DDBJ databases">
        <authorList>
            <person name="Okamura Y."/>
        </authorList>
    </citation>
    <scope>NUCLEOTIDE SEQUENCE [LARGE SCALE GENOMIC DNA]</scope>
</reference>
<keyword evidence="3 6" id="KW-0808">Transferase</keyword>
<dbReference type="GO" id="GO:0019432">
    <property type="term" value="P:triglyceride biosynthetic process"/>
    <property type="evidence" value="ECO:0007669"/>
    <property type="project" value="TreeGrafter"/>
</dbReference>
<evidence type="ECO:0000313" key="8">
    <source>
        <dbReference type="EMBL" id="CAK1552285.1"/>
    </source>
</evidence>
<evidence type="ECO:0000313" key="9">
    <source>
        <dbReference type="Proteomes" id="UP001497472"/>
    </source>
</evidence>
<dbReference type="InterPro" id="IPR041728">
    <property type="entry name" value="GPAT/DHAPAT_LPLAT"/>
</dbReference>
<evidence type="ECO:0000256" key="1">
    <source>
        <dbReference type="ARBA" id="ARBA00004184"/>
    </source>
</evidence>
<dbReference type="Pfam" id="PF19277">
    <property type="entry name" value="GPAT_C"/>
    <property type="match status" value="1"/>
</dbReference>
<comment type="subcellular location">
    <subcellularLocation>
        <location evidence="1">Endomembrane system</location>
        <topology evidence="1">Peripheral membrane protein</topology>
    </subcellularLocation>
</comment>
<dbReference type="CDD" id="cd07993">
    <property type="entry name" value="LPLAT_DHAPAT-like"/>
    <property type="match status" value="1"/>
</dbReference>
<proteinExistence type="inferred from homology"/>
<comment type="caution">
    <text evidence="8">The sequence shown here is derived from an EMBL/GenBank/DDBJ whole genome shotgun (WGS) entry which is preliminary data.</text>
</comment>
<protein>
    <recommendedName>
        <fullName evidence="7">Phospholipid/glycerol acyltransferase domain-containing protein</fullName>
    </recommendedName>
</protein>
<name>A0AAV1JSP2_9NEOP</name>
<evidence type="ECO:0000256" key="4">
    <source>
        <dbReference type="ARBA" id="ARBA00023136"/>
    </source>
</evidence>
<dbReference type="GO" id="GO:0008611">
    <property type="term" value="P:ether lipid biosynthetic process"/>
    <property type="evidence" value="ECO:0007669"/>
    <property type="project" value="TreeGrafter"/>
</dbReference>
<dbReference type="GO" id="GO:0008654">
    <property type="term" value="P:phospholipid biosynthetic process"/>
    <property type="evidence" value="ECO:0007669"/>
    <property type="project" value="TreeGrafter"/>
</dbReference>
<comment type="similarity">
    <text evidence="2 6">Belongs to the GPAT/DAPAT family.</text>
</comment>
<dbReference type="GO" id="GO:0005778">
    <property type="term" value="C:peroxisomal membrane"/>
    <property type="evidence" value="ECO:0007669"/>
    <property type="project" value="TreeGrafter"/>
</dbReference>
<dbReference type="EMBL" id="CAVLEF010000140">
    <property type="protein sequence ID" value="CAK1552285.1"/>
    <property type="molecule type" value="Genomic_DNA"/>
</dbReference>
<accession>A0AAV1JSP2</accession>
<dbReference type="SMART" id="SM00563">
    <property type="entry name" value="PlsC"/>
    <property type="match status" value="1"/>
</dbReference>
<organism evidence="8 9">
    <name type="scientific">Leptosia nina</name>
    <dbReference type="NCBI Taxonomy" id="320188"/>
    <lineage>
        <taxon>Eukaryota</taxon>
        <taxon>Metazoa</taxon>
        <taxon>Ecdysozoa</taxon>
        <taxon>Arthropoda</taxon>
        <taxon>Hexapoda</taxon>
        <taxon>Insecta</taxon>
        <taxon>Pterygota</taxon>
        <taxon>Neoptera</taxon>
        <taxon>Endopterygota</taxon>
        <taxon>Lepidoptera</taxon>
        <taxon>Glossata</taxon>
        <taxon>Ditrysia</taxon>
        <taxon>Papilionoidea</taxon>
        <taxon>Pieridae</taxon>
        <taxon>Pierinae</taxon>
        <taxon>Leptosia</taxon>
    </lineage>
</organism>
<dbReference type="InterPro" id="IPR002123">
    <property type="entry name" value="Plipid/glycerol_acylTrfase"/>
</dbReference>
<evidence type="ECO:0000256" key="6">
    <source>
        <dbReference type="PIRNR" id="PIRNR000437"/>
    </source>
</evidence>
<dbReference type="GO" id="GO:0006631">
    <property type="term" value="P:fatty acid metabolic process"/>
    <property type="evidence" value="ECO:0007669"/>
    <property type="project" value="TreeGrafter"/>
</dbReference>
<dbReference type="GO" id="GO:0031966">
    <property type="term" value="C:mitochondrial membrane"/>
    <property type="evidence" value="ECO:0007669"/>
    <property type="project" value="TreeGrafter"/>
</dbReference>
<dbReference type="InterPro" id="IPR045520">
    <property type="entry name" value="GPAT/DHAPAT_C"/>
</dbReference>
<dbReference type="Proteomes" id="UP001497472">
    <property type="component" value="Unassembled WGS sequence"/>
</dbReference>
<evidence type="ECO:0000256" key="5">
    <source>
        <dbReference type="ARBA" id="ARBA00023315"/>
    </source>
</evidence>
<keyword evidence="5 6" id="KW-0012">Acyltransferase</keyword>
<feature type="domain" description="Phospholipid/glycerol acyltransferase" evidence="7">
    <location>
        <begin position="130"/>
        <end position="259"/>
    </location>
</feature>
<evidence type="ECO:0000256" key="3">
    <source>
        <dbReference type="ARBA" id="ARBA00022679"/>
    </source>
</evidence>
<dbReference type="PIRSF" id="PIRSF000437">
    <property type="entry name" value="GPAT_DHAPAT"/>
    <property type="match status" value="1"/>
</dbReference>
<gene>
    <name evidence="8" type="ORF">LNINA_LOCUS11342</name>
</gene>
<dbReference type="PANTHER" id="PTHR12563">
    <property type="entry name" value="GLYCEROL-3-PHOSPHATE ACYLTRANSFERASE"/>
    <property type="match status" value="1"/>
</dbReference>
<dbReference type="SUPFAM" id="SSF69593">
    <property type="entry name" value="Glycerol-3-phosphate (1)-acyltransferase"/>
    <property type="match status" value="1"/>
</dbReference>
<sequence>MENKIEFKDILLPRDTHFGIVKFMTRSWSPKKTLNLDKEYLPQDIKDLVLKSTYLDSILDAECVRNGVSKHQLRKEVVNYVEEIAMDKRMHVIRWMGVFFLKVSFMMKIGIFVNEPAVLKLKETMGENPVLFLPTHRSYADFCLMTYLCYHYDIELPAVAAGMDFYTMAVVGQMMRETGAFYMRRTLAGAPLYSATLRHYVRTLVGHYGAPVEFFLEGTRSRSNKSLSPKYGMLAMTLLPYFAREVDDITIVPVNISYDRVMEQSLFAYEHLGVPKPKETTGGLIKALHTLNDNFGDIYINLGSPMSIKEYLGHPELSAETLKPRDLQKLTDEQMTHVQKLADHVVTLQQDCTVVTITNLLCIVLMDSLYRNKVLCLQEVESQIGWLIKVLRSLGANVFERDVKSGIERVLTVHRSMMRLDKEKRLRLVSSALMNMTNDVQRKMKGHILKAETMVNAVPIIQVQLYINPVLHYCVPSALVYLIASRGNILKAELYTEYTLFRKLLKHEFFHLEGIEEANFNKALEYCVHNGVLSSSGDVLANRSGDKLHNRSGDELHFLLQWAVIPALTTLFACAEVMRECKKCEHKRALKRVQEITELRKCHPYCLSLDAISNCLQGLVHAEALLKYKVKNDMIYEVVPAVMDRCHHLISSIIPKLRLVFDDSNPVIVHQKQRARL</sequence>
<dbReference type="GO" id="GO:0004366">
    <property type="term" value="F:glycerol-3-phosphate O-acyltransferase activity"/>
    <property type="evidence" value="ECO:0007669"/>
    <property type="project" value="TreeGrafter"/>
</dbReference>
<dbReference type="InterPro" id="IPR022284">
    <property type="entry name" value="GPAT/DHAPAT"/>
</dbReference>
<dbReference type="AlphaFoldDB" id="A0AAV1JSP2"/>